<name>A0A834T4E5_9FABA</name>
<protein>
    <submittedName>
        <fullName evidence="1">Uncharacterized protein</fullName>
    </submittedName>
</protein>
<organism evidence="1 2">
    <name type="scientific">Senna tora</name>
    <dbReference type="NCBI Taxonomy" id="362788"/>
    <lineage>
        <taxon>Eukaryota</taxon>
        <taxon>Viridiplantae</taxon>
        <taxon>Streptophyta</taxon>
        <taxon>Embryophyta</taxon>
        <taxon>Tracheophyta</taxon>
        <taxon>Spermatophyta</taxon>
        <taxon>Magnoliopsida</taxon>
        <taxon>eudicotyledons</taxon>
        <taxon>Gunneridae</taxon>
        <taxon>Pentapetalae</taxon>
        <taxon>rosids</taxon>
        <taxon>fabids</taxon>
        <taxon>Fabales</taxon>
        <taxon>Fabaceae</taxon>
        <taxon>Caesalpinioideae</taxon>
        <taxon>Cassia clade</taxon>
        <taxon>Senna</taxon>
    </lineage>
</organism>
<keyword evidence="2" id="KW-1185">Reference proteome</keyword>
<dbReference type="AlphaFoldDB" id="A0A834T4E5"/>
<dbReference type="EMBL" id="JAAIUW010000009">
    <property type="protein sequence ID" value="KAF7815963.1"/>
    <property type="molecule type" value="Genomic_DNA"/>
</dbReference>
<comment type="caution">
    <text evidence="1">The sequence shown here is derived from an EMBL/GenBank/DDBJ whole genome shotgun (WGS) entry which is preliminary data.</text>
</comment>
<reference evidence="1" key="1">
    <citation type="submission" date="2020-09" db="EMBL/GenBank/DDBJ databases">
        <title>Genome-Enabled Discovery of Anthraquinone Biosynthesis in Senna tora.</title>
        <authorList>
            <person name="Kang S.-H."/>
            <person name="Pandey R.P."/>
            <person name="Lee C.-M."/>
            <person name="Sim J.-S."/>
            <person name="Jeong J.-T."/>
            <person name="Choi B.-S."/>
            <person name="Jung M."/>
            <person name="Ginzburg D."/>
            <person name="Zhao K."/>
            <person name="Won S.Y."/>
            <person name="Oh T.-J."/>
            <person name="Yu Y."/>
            <person name="Kim N.-H."/>
            <person name="Lee O.R."/>
            <person name="Lee T.-H."/>
            <person name="Bashyal P."/>
            <person name="Kim T.-S."/>
            <person name="Lee W.-H."/>
            <person name="Kawkins C."/>
            <person name="Kim C.-K."/>
            <person name="Kim J.S."/>
            <person name="Ahn B.O."/>
            <person name="Rhee S.Y."/>
            <person name="Sohng J.K."/>
        </authorList>
    </citation>
    <scope>NUCLEOTIDE SEQUENCE</scope>
    <source>
        <tissue evidence="1">Leaf</tissue>
    </source>
</reference>
<dbReference type="Proteomes" id="UP000634136">
    <property type="component" value="Unassembled WGS sequence"/>
</dbReference>
<evidence type="ECO:0000313" key="1">
    <source>
        <dbReference type="EMBL" id="KAF7815963.1"/>
    </source>
</evidence>
<proteinExistence type="predicted"/>
<sequence length="38" mass="3904">MALFAGTAECTVGLHGRGSDSGAEGLTLPAIISYFYNL</sequence>
<accession>A0A834T4E5</accession>
<evidence type="ECO:0000313" key="2">
    <source>
        <dbReference type="Proteomes" id="UP000634136"/>
    </source>
</evidence>
<gene>
    <name evidence="1" type="ORF">G2W53_029932</name>
</gene>